<evidence type="ECO:0000313" key="3">
    <source>
        <dbReference type="Proteomes" id="UP000054815"/>
    </source>
</evidence>
<dbReference type="Proteomes" id="UP000054815">
    <property type="component" value="Unassembled WGS sequence"/>
</dbReference>
<evidence type="ECO:0000313" key="2">
    <source>
        <dbReference type="EMBL" id="KRX86015.1"/>
    </source>
</evidence>
<organism evidence="2 3">
    <name type="scientific">Trichinella pseudospiralis</name>
    <name type="common">Parasitic roundworm</name>
    <dbReference type="NCBI Taxonomy" id="6337"/>
    <lineage>
        <taxon>Eukaryota</taxon>
        <taxon>Metazoa</taxon>
        <taxon>Ecdysozoa</taxon>
        <taxon>Nematoda</taxon>
        <taxon>Enoplea</taxon>
        <taxon>Dorylaimia</taxon>
        <taxon>Trichinellida</taxon>
        <taxon>Trichinellidae</taxon>
        <taxon>Trichinella</taxon>
    </lineage>
</organism>
<name>A0A0V0XDD5_TRIPS</name>
<protein>
    <submittedName>
        <fullName evidence="2">Uncharacterized protein</fullName>
    </submittedName>
</protein>
<gene>
    <name evidence="2" type="ORF">T4E_6391</name>
</gene>
<sequence length="80" mass="8910">MAFHVMKRKITEIPIRNHHMIIPSTVCSKRKERGTGRDPQRAGGAADDRRIALRANPKGLVPDTVLSRQGIATDVRAVRN</sequence>
<dbReference type="AlphaFoldDB" id="A0A0V0XDD5"/>
<accession>A0A0V0XDD5</accession>
<comment type="caution">
    <text evidence="2">The sequence shown here is derived from an EMBL/GenBank/DDBJ whole genome shotgun (WGS) entry which is preliminary data.</text>
</comment>
<dbReference type="EMBL" id="JYDU01000535">
    <property type="protein sequence ID" value="KRX86015.1"/>
    <property type="molecule type" value="Genomic_DNA"/>
</dbReference>
<evidence type="ECO:0000256" key="1">
    <source>
        <dbReference type="SAM" id="MobiDB-lite"/>
    </source>
</evidence>
<feature type="region of interest" description="Disordered" evidence="1">
    <location>
        <begin position="27"/>
        <end position="54"/>
    </location>
</feature>
<proteinExistence type="predicted"/>
<reference evidence="2 3" key="1">
    <citation type="submission" date="2015-01" db="EMBL/GenBank/DDBJ databases">
        <title>Evolution of Trichinella species and genotypes.</title>
        <authorList>
            <person name="Korhonen P.K."/>
            <person name="Edoardo P."/>
            <person name="Giuseppe L.R."/>
            <person name="Gasser R.B."/>
        </authorList>
    </citation>
    <scope>NUCLEOTIDE SEQUENCE [LARGE SCALE GENOMIC DNA]</scope>
    <source>
        <strain evidence="2">ISS141</strain>
    </source>
</reference>
<feature type="compositionally biased region" description="Basic and acidic residues" evidence="1">
    <location>
        <begin position="33"/>
        <end position="51"/>
    </location>
</feature>